<dbReference type="GO" id="GO:0005739">
    <property type="term" value="C:mitochondrion"/>
    <property type="evidence" value="ECO:0007669"/>
    <property type="project" value="UniProtKB-ARBA"/>
</dbReference>
<organism evidence="3">
    <name type="scientific">Tricholoma bakamatsutake</name>
    <dbReference type="NCBI Taxonomy" id="51221"/>
    <lineage>
        <taxon>Eukaryota</taxon>
        <taxon>Fungi</taxon>
        <taxon>Dikarya</taxon>
        <taxon>Basidiomycota</taxon>
        <taxon>Agaricomycotina</taxon>
        <taxon>Agaricomycetes</taxon>
        <taxon>Agaricomycetidae</taxon>
        <taxon>Agaricales</taxon>
        <taxon>Tricholomatineae</taxon>
        <taxon>Tricholomataceae</taxon>
        <taxon>Tricholoma</taxon>
    </lineage>
</organism>
<evidence type="ECO:0000256" key="1">
    <source>
        <dbReference type="SAM" id="MobiDB-lite"/>
    </source>
</evidence>
<dbReference type="GeneID" id="44802782"/>
<dbReference type="Pfam" id="PF00078">
    <property type="entry name" value="RVT_1"/>
    <property type="match status" value="1"/>
</dbReference>
<geneLocation type="mitochondrion" evidence="3"/>
<proteinExistence type="predicted"/>
<protein>
    <recommendedName>
        <fullName evidence="2">Reverse transcriptase domain-containing protein</fullName>
    </recommendedName>
</protein>
<dbReference type="CDD" id="cd01651">
    <property type="entry name" value="RT_G2_intron"/>
    <property type="match status" value="1"/>
</dbReference>
<dbReference type="AlphaFoldDB" id="A0A6C0W4Z8"/>
<dbReference type="InterPro" id="IPR043502">
    <property type="entry name" value="DNA/RNA_pol_sf"/>
</dbReference>
<gene>
    <name evidence="3" type="primary">orf826</name>
</gene>
<dbReference type="RefSeq" id="YP_009739347.1">
    <property type="nucleotide sequence ID" value="NC_046499.1"/>
</dbReference>
<dbReference type="SUPFAM" id="SSF56672">
    <property type="entry name" value="DNA/RNA polymerases"/>
    <property type="match status" value="1"/>
</dbReference>
<dbReference type="InterPro" id="IPR000477">
    <property type="entry name" value="RT_dom"/>
</dbReference>
<dbReference type="EMBL" id="MN873035">
    <property type="protein sequence ID" value="QIC20190.1"/>
    <property type="molecule type" value="Genomic_DNA"/>
</dbReference>
<evidence type="ECO:0000313" key="3">
    <source>
        <dbReference type="EMBL" id="QIC20190.1"/>
    </source>
</evidence>
<name>A0A6C0W4Z8_9AGAR</name>
<reference evidence="3" key="1">
    <citation type="journal article" date="2021" name="Front. Genet.">
        <title>Comparative Mitogenomic Analysis Reveals Dynamics of Intron Within and Between Tricholoma Species and Phylogeny of Basidiomycota.</title>
        <authorList>
            <person name="Huang W."/>
            <person name="Feng H."/>
            <person name="Tu W."/>
            <person name="Xiong C."/>
            <person name="Jin X."/>
            <person name="Li P."/>
            <person name="Wang X."/>
            <person name="Li Q."/>
        </authorList>
    </citation>
    <scope>NUCLEOTIDE SEQUENCE</scope>
</reference>
<feature type="region of interest" description="Disordered" evidence="1">
    <location>
        <begin position="163"/>
        <end position="214"/>
    </location>
</feature>
<feature type="compositionally biased region" description="Basic and acidic residues" evidence="1">
    <location>
        <begin position="189"/>
        <end position="209"/>
    </location>
</feature>
<dbReference type="InterPro" id="IPR024937">
    <property type="entry name" value="Domain_X"/>
</dbReference>
<dbReference type="PANTHER" id="PTHR34047:SF8">
    <property type="entry name" value="PROTEIN YKFC"/>
    <property type="match status" value="1"/>
</dbReference>
<sequence length="826" mass="95295">MRPLKLYGYWAQSPSPYVYLTSNIAILIYILQYDTVIKANKFYSRIAIMQCTVKEWLPFLVDGISRNFYDEVYELVTYSCNLFQWHYLPLWVKQNSMVVFEHCISQGPIGEMLSESSTALQDSNLSMLSLTLVMCASIYGNKDYKHLVYANWGTNRLGEGAISQPRTRRELSSSVIRAKGPSRNSSSKKNPDLESKKAKRENKPKDPKFSPKKAKVSEALSRIAFQTELQIKINELQKSHQKIYNLDKFYTDTNFLVSCYLMIKGKAANMSPGTNDETLDGIDLAWFERIATELKSGEFYFSPTRQVQLPKPNKPGQFRTLSVGSPRDKIIQKALQVILEAIWDSKFSDNSHGFRPGRSVHSALLPLYLKGRNYTWVIQGDISKCFDTIPHEIIMKRLSKRIGDLRFLELILKFLKAGSITKTGKYISSDIGTPQGGILTPILANIVLDELDHFVWNLIVKFEKGNSRKHNPEYNRIQHQMNKLPEEERMPLRLQLRTISYGLQKDLNFKRMMYIRYADDFVILVEGSHDEAVYCRNLIKSFLLQNCGLHLNLDKTLITNMSDNEFFFLGAEIVKLKANPSFVHRITDSLGRKSKRRGHARLLIKAPLDNLLLAIKKSGFIRQNSLGEYSPQAYTQIMNLSHYEIITFYNSKINGLLNFYAFASNYNRLRYILYLFQMSCAYTLARKYKLGNFAQAFSKFGKLLTDPETEIKLKWPDTMKVRHDYKSKNNIPKFTDIISETWLAKLTKSTFEKTCALCGTTSQIEMHHLRSVKNVRARMRTGNSTYAQWFGATQRKQVPLCSYHHHLYHNGELSAADLREISNYTK</sequence>
<evidence type="ECO:0000259" key="2">
    <source>
        <dbReference type="PROSITE" id="PS50878"/>
    </source>
</evidence>
<dbReference type="InterPro" id="IPR051083">
    <property type="entry name" value="GrpII_Intron_Splice-Mob/Def"/>
</dbReference>
<dbReference type="Pfam" id="PF01348">
    <property type="entry name" value="Intron_maturas2"/>
    <property type="match status" value="1"/>
</dbReference>
<accession>A0A6C0W4Z8</accession>
<keyword evidence="3" id="KW-0496">Mitochondrion</keyword>
<feature type="domain" description="Reverse transcriptase" evidence="2">
    <location>
        <begin position="290"/>
        <end position="573"/>
    </location>
</feature>
<dbReference type="PROSITE" id="PS50878">
    <property type="entry name" value="RT_POL"/>
    <property type="match status" value="1"/>
</dbReference>
<dbReference type="PANTHER" id="PTHR34047">
    <property type="entry name" value="NUCLEAR INTRON MATURASE 1, MITOCHONDRIAL-RELATED"/>
    <property type="match status" value="1"/>
</dbReference>
<dbReference type="GO" id="GO:0006397">
    <property type="term" value="P:mRNA processing"/>
    <property type="evidence" value="ECO:0007669"/>
    <property type="project" value="InterPro"/>
</dbReference>